<dbReference type="GO" id="GO:0003899">
    <property type="term" value="F:DNA-directed RNA polymerase activity"/>
    <property type="evidence" value="ECO:0007669"/>
    <property type="project" value="UniProtKB-EC"/>
</dbReference>
<evidence type="ECO:0000256" key="4">
    <source>
        <dbReference type="ARBA" id="ARBA00022833"/>
    </source>
</evidence>
<protein>
    <recommendedName>
        <fullName evidence="7">DNA-directed RNA polymerase subunit</fullName>
        <ecNumber evidence="7">2.7.7.6</ecNumber>
    </recommendedName>
</protein>
<evidence type="ECO:0000256" key="3">
    <source>
        <dbReference type="ARBA" id="ARBA00022695"/>
    </source>
</evidence>
<accession>J3MZZ4</accession>
<dbReference type="InterPro" id="IPR044893">
    <property type="entry name" value="RNA_pol_Rpb1_clamp_domain"/>
</dbReference>
<dbReference type="Gene3D" id="3.10.450.40">
    <property type="match status" value="1"/>
</dbReference>
<dbReference type="InterPro" id="IPR042102">
    <property type="entry name" value="RNA_pol_Rpb1_3_sf"/>
</dbReference>
<keyword evidence="1 7" id="KW-0240">DNA-directed RNA polymerase</keyword>
<sequence length="1779" mass="198821">MGPSLTVTKLDCPLVYIIRIIPRFVAQPPRLLVKARYRITETMGADDGDLQAAAKVATPACGSTVLAPHDAVDDDVGEIIVPAPAASLPLETRRPPFPLRQLGGFWMPESLLPTVEALRAGFVPRPNDVLLASFPKDPKDTLVSFWFFSKKMAATMGVDPGPSFTFEEAFELFCGGNCTGGPQWRHVFEYWEASRRSPGKVLFLRYEEMLRSPASNLRRMAEFMGCPFTAEEEESGVADAIVRLCSLDELRNLEVNRSGTDALGLKNEAYFRKGVAGDWRNHMTPEMAARLDKIVDDATRGSGLSLTNSVMEELSLEVKMPEAKLNAIKFSLMTSSDMEKFSSVSIIEMRDVTNAKLGLPNGAPQCATCGFRNIRDCDGHFGVIKLAATVHNPYFIEEVVQLLNQICPGCLTLKQNGETKLKKGDGTTIQATCKYCSKDGAKLYPSIIFKMLTSPRVTLSRSKLHRNTSVMDKMSIIAEVASRVTHKSKNKVPHEILPQDFWDFLPDDNQPPQSNVTKKILSPYQVFHMLKKIDPELINQVTPRRELLFLSCLPVTPNCHRVVEMPYGHSDGPRLAFDDRTKAYKRMVDVSRRIDDYRQHPQFGVYASSAVTSRVMECLKSSKLYSRKSDGESSTSTDTYGTKWLKDIILSKRSDNAFRSVMVGDPKINLNEIGMPMDLALNLVVSEQVSSYNFETINLKCNLHLLTKEVLLVRRNGRLIFIRKANKLEIGDIAYRPLQDGDLILVNRPPSVHQHSLIALSAKILSSHSAVSINPLCCGPFQGDFDGDCLHGYVPQSLQSRVELDELVGLSGQLLNAQDGRSLVSLTHDSLTAAHQLTSSDVFLQKAEFQQLQMLCSSVSSTPMPSILKSSKSQGPLWTGKQLFGMLIPSGMNINFDEKLHIKDSEVLAFSSGSFWLQNNTSSLFSVMFEEYGCKALEFLSSSQDVLCEFLTMRGLSVSLSDFYLLSDHYSRRKLIEEVHLALDEAEEAFQIKQILLNPVSIPYLKYYDGADDLLNSYEQSDYTQVSLPIIQSSITSFKSVFNDLLKMVHQHASKDNSMMAMINSGSKGSVLKFVQQTACVGLQLPASIFPFRIPSELSCVSWNRHKSLNCEMTDGTSERMGGQNIYAVIRNSFLDGLNPLECLLHAISGRANFFSENADVPGTLTRKLMYHLRDTYVAYDGTVRSSYGQQIVQFSYNTADGMFRDHDLEGEPGAPVGSWAACSISEAAYGALDHPVNALEDSPLMNLQEVLKCRKSTKSVDHTGLLFLSKHLRKYRYGFEYASLQVKDHLERVDFSDLVDAVMILYGGSDMQKTQGNPWITHFHLSQETMKIKRLRLGFIVRELIEQYNALRKQSNNTIPSVCISNSNCSVGNECVKNCTCCITMVAQVESNSTSQLNIIKERVIPSILETLLKGFLEFKNVKVEYQQDSELVVKVGMSEHCKSGKFWAALQNACIPIMELIDWERSQPERVNDIFCSYGIDSAWKFFVESLRSTTDAIGRNIRRQHLLVVADCLSVSGQFHGLTSQGLKHQRTSLSISSPFSEACFSRPAHSFINAAKQDSVDNLSGTLDAIAWGKEPCVGTSGPFKILYSGKSLETKQNENIYDFLHNPDVQAIEKSFMDTYRQRTEKTSKQRSSFKSEDNGTITGGAISVIQEFLDAKVGIWENIIDMRTCLQNMLREYTLNEVVTEQDKSCLKEALKFHPRGYDKIGVGIREIKIGVNPGHPNLRCFIVLRNDDTTADFSYNKCVLGAANSLKPELGSHMEKILFNKAIWLHHL</sequence>
<dbReference type="Pfam" id="PF00685">
    <property type="entry name" value="Sulfotransfer_1"/>
    <property type="match status" value="1"/>
</dbReference>
<keyword evidence="3 7" id="KW-0548">Nucleotidyltransferase</keyword>
<dbReference type="InterPro" id="IPR007083">
    <property type="entry name" value="RNA_pol_Rpb1_4"/>
</dbReference>
<evidence type="ECO:0000256" key="6">
    <source>
        <dbReference type="ARBA" id="ARBA00048552"/>
    </source>
</evidence>
<reference evidence="9" key="1">
    <citation type="journal article" date="2013" name="Nat. Commun.">
        <title>Whole-genome sequencing of Oryza brachyantha reveals mechanisms underlying Oryza genome evolution.</title>
        <authorList>
            <person name="Chen J."/>
            <person name="Huang Q."/>
            <person name="Gao D."/>
            <person name="Wang J."/>
            <person name="Lang Y."/>
            <person name="Liu T."/>
            <person name="Li B."/>
            <person name="Bai Z."/>
            <person name="Luis Goicoechea J."/>
            <person name="Liang C."/>
            <person name="Chen C."/>
            <person name="Zhang W."/>
            <person name="Sun S."/>
            <person name="Liao Y."/>
            <person name="Zhang X."/>
            <person name="Yang L."/>
            <person name="Song C."/>
            <person name="Wang M."/>
            <person name="Shi J."/>
            <person name="Liu G."/>
            <person name="Liu J."/>
            <person name="Zhou H."/>
            <person name="Zhou W."/>
            <person name="Yu Q."/>
            <person name="An N."/>
            <person name="Chen Y."/>
            <person name="Cai Q."/>
            <person name="Wang B."/>
            <person name="Liu B."/>
            <person name="Min J."/>
            <person name="Huang Y."/>
            <person name="Wu H."/>
            <person name="Li Z."/>
            <person name="Zhang Y."/>
            <person name="Yin Y."/>
            <person name="Song W."/>
            <person name="Jiang J."/>
            <person name="Jackson S.A."/>
            <person name="Wing R.A."/>
            <person name="Wang J."/>
            <person name="Chen M."/>
        </authorList>
    </citation>
    <scope>NUCLEOTIDE SEQUENCE [LARGE SCALE GENOMIC DNA]</scope>
    <source>
        <strain evidence="9">cv. IRGC 101232</strain>
    </source>
</reference>
<organism evidence="9">
    <name type="scientific">Oryza brachyantha</name>
    <name type="common">malo sina</name>
    <dbReference type="NCBI Taxonomy" id="4533"/>
    <lineage>
        <taxon>Eukaryota</taxon>
        <taxon>Viridiplantae</taxon>
        <taxon>Streptophyta</taxon>
        <taxon>Embryophyta</taxon>
        <taxon>Tracheophyta</taxon>
        <taxon>Spermatophyta</taxon>
        <taxon>Magnoliopsida</taxon>
        <taxon>Liliopsida</taxon>
        <taxon>Poales</taxon>
        <taxon>Poaceae</taxon>
        <taxon>BOP clade</taxon>
        <taxon>Oryzoideae</taxon>
        <taxon>Oryzeae</taxon>
        <taxon>Oryzinae</taxon>
        <taxon>Oryza</taxon>
    </lineage>
</organism>
<dbReference type="InterPro" id="IPR040403">
    <property type="entry name" value="NRPD1_N"/>
</dbReference>
<dbReference type="GO" id="GO:0000428">
    <property type="term" value="C:DNA-directed RNA polymerase complex"/>
    <property type="evidence" value="ECO:0007669"/>
    <property type="project" value="UniProtKB-KW"/>
</dbReference>
<evidence type="ECO:0000259" key="8">
    <source>
        <dbReference type="SMART" id="SM00663"/>
    </source>
</evidence>
<dbReference type="EnsemblPlants" id="OB09G25730.1">
    <property type="protein sequence ID" value="OB09G25730.1"/>
    <property type="gene ID" value="OB09G25730"/>
</dbReference>
<dbReference type="Gene3D" id="4.10.860.120">
    <property type="entry name" value="RNA polymerase II, clamp domain"/>
    <property type="match status" value="1"/>
</dbReference>
<comment type="catalytic activity">
    <reaction evidence="6 7">
        <text>RNA(n) + a ribonucleoside 5'-triphosphate = RNA(n+1) + diphosphate</text>
        <dbReference type="Rhea" id="RHEA:21248"/>
        <dbReference type="Rhea" id="RHEA-COMP:14527"/>
        <dbReference type="Rhea" id="RHEA-COMP:17342"/>
        <dbReference type="ChEBI" id="CHEBI:33019"/>
        <dbReference type="ChEBI" id="CHEBI:61557"/>
        <dbReference type="ChEBI" id="CHEBI:140395"/>
        <dbReference type="EC" id="2.7.7.6"/>
    </reaction>
</comment>
<name>J3MZZ4_ORYBR</name>
<evidence type="ECO:0000313" key="10">
    <source>
        <dbReference type="Proteomes" id="UP000006038"/>
    </source>
</evidence>
<evidence type="ECO:0000256" key="1">
    <source>
        <dbReference type="ARBA" id="ARBA00022478"/>
    </source>
</evidence>
<dbReference type="Proteomes" id="UP000006038">
    <property type="component" value="Chromosome 9"/>
</dbReference>
<evidence type="ECO:0000313" key="9">
    <source>
        <dbReference type="EnsemblPlants" id="OB09G25730.1"/>
    </source>
</evidence>
<dbReference type="SUPFAM" id="SSF52540">
    <property type="entry name" value="P-loop containing nucleoside triphosphate hydrolases"/>
    <property type="match status" value="1"/>
</dbReference>
<keyword evidence="2 7" id="KW-0808">Transferase</keyword>
<keyword evidence="10" id="KW-1185">Reference proteome</keyword>
<dbReference type="GO" id="GO:0009536">
    <property type="term" value="C:plastid"/>
    <property type="evidence" value="ECO:0007669"/>
    <property type="project" value="UniProtKB-ARBA"/>
</dbReference>
<dbReference type="Pfam" id="PF04997">
    <property type="entry name" value="RNA_pol_Rpb1_1"/>
    <property type="match status" value="1"/>
</dbReference>
<dbReference type="Gene3D" id="3.30.1490.180">
    <property type="entry name" value="RNA polymerase ii"/>
    <property type="match status" value="1"/>
</dbReference>
<comment type="function">
    <text evidence="7">DNA-dependent RNA polymerase catalyzes the transcription of DNA into RNA using the four ribonucleoside triphosphates as substrates.</text>
</comment>
<dbReference type="PANTHER" id="PTHR19376">
    <property type="entry name" value="DNA-DIRECTED RNA POLYMERASE"/>
    <property type="match status" value="1"/>
</dbReference>
<keyword evidence="4" id="KW-0862">Zinc</keyword>
<dbReference type="Gramene" id="OB09G25730.1">
    <property type="protein sequence ID" value="OB09G25730.1"/>
    <property type="gene ID" value="OB09G25730"/>
</dbReference>
<dbReference type="CDD" id="cd10506">
    <property type="entry name" value="RNAP_IV_RPD1_N"/>
    <property type="match status" value="1"/>
</dbReference>
<dbReference type="FunFam" id="4.10.860.120:FF:000010">
    <property type="entry name" value="DNA-directed RNA polymerase subunit"/>
    <property type="match status" value="1"/>
</dbReference>
<dbReference type="Pfam" id="PF05000">
    <property type="entry name" value="RNA_pol_Rpb1_4"/>
    <property type="match status" value="1"/>
</dbReference>
<dbReference type="GO" id="GO:0008146">
    <property type="term" value="F:sulfotransferase activity"/>
    <property type="evidence" value="ECO:0007669"/>
    <property type="project" value="InterPro"/>
</dbReference>
<dbReference type="Gene3D" id="1.10.132.30">
    <property type="match status" value="1"/>
</dbReference>
<dbReference type="InterPro" id="IPR027417">
    <property type="entry name" value="P-loop_NTPase"/>
</dbReference>
<reference evidence="9" key="2">
    <citation type="submission" date="2013-04" db="UniProtKB">
        <authorList>
            <consortium name="EnsemblPlants"/>
        </authorList>
    </citation>
    <scope>IDENTIFICATION</scope>
</reference>
<dbReference type="SUPFAM" id="SSF64484">
    <property type="entry name" value="beta and beta-prime subunits of DNA dependent RNA-polymerase"/>
    <property type="match status" value="1"/>
</dbReference>
<dbReference type="STRING" id="4533.J3MZZ4"/>
<comment type="similarity">
    <text evidence="7">Belongs to the RNA polymerase beta' chain family.</text>
</comment>
<dbReference type="InterPro" id="IPR007080">
    <property type="entry name" value="RNA_pol_Rpb1_1"/>
</dbReference>
<dbReference type="SMART" id="SM00663">
    <property type="entry name" value="RPOLA_N"/>
    <property type="match status" value="1"/>
</dbReference>
<dbReference type="InterPro" id="IPR007066">
    <property type="entry name" value="RNA_pol_Rpb1_3"/>
</dbReference>
<dbReference type="Pfam" id="PF04983">
    <property type="entry name" value="RNA_pol_Rpb1_3"/>
    <property type="match status" value="1"/>
</dbReference>
<dbReference type="InterPro" id="IPR045867">
    <property type="entry name" value="DNA-dir_RpoC_beta_prime"/>
</dbReference>
<evidence type="ECO:0000256" key="7">
    <source>
        <dbReference type="RuleBase" id="RU004279"/>
    </source>
</evidence>
<dbReference type="GO" id="GO:0003677">
    <property type="term" value="F:DNA binding"/>
    <property type="evidence" value="ECO:0007669"/>
    <property type="project" value="InterPro"/>
</dbReference>
<feature type="domain" description="RNA polymerase N-terminal" evidence="8">
    <location>
        <begin position="546"/>
        <end position="838"/>
    </location>
</feature>
<proteinExistence type="inferred from homology"/>
<dbReference type="Pfam" id="PF00623">
    <property type="entry name" value="RNA_pol_Rpb1_2"/>
    <property type="match status" value="1"/>
</dbReference>
<dbReference type="FunFam" id="3.10.450.40:FF:000032">
    <property type="entry name" value="Required to maintain repression6"/>
    <property type="match status" value="1"/>
</dbReference>
<dbReference type="eggNOG" id="KOG0260">
    <property type="taxonomic scope" value="Eukaryota"/>
</dbReference>
<dbReference type="Pfam" id="PF11523">
    <property type="entry name" value="DUF3223"/>
    <property type="match status" value="1"/>
</dbReference>
<dbReference type="HOGENOM" id="CLU_002449_0_1_1"/>
<dbReference type="Gene3D" id="1.10.274.100">
    <property type="entry name" value="RNA polymerase Rpb1, domain 3"/>
    <property type="match status" value="1"/>
</dbReference>
<dbReference type="InterPro" id="IPR006592">
    <property type="entry name" value="RNA_pol_N"/>
</dbReference>
<dbReference type="InterPro" id="IPR000863">
    <property type="entry name" value="Sulfotransferase_dom"/>
</dbReference>
<evidence type="ECO:0000256" key="5">
    <source>
        <dbReference type="ARBA" id="ARBA00023163"/>
    </source>
</evidence>
<dbReference type="EC" id="2.7.7.6" evidence="7"/>
<dbReference type="GO" id="GO:0006351">
    <property type="term" value="P:DNA-templated transcription"/>
    <property type="evidence" value="ECO:0007669"/>
    <property type="project" value="InterPro"/>
</dbReference>
<dbReference type="OMA" id="CCSPFRG"/>
<dbReference type="Gene3D" id="2.40.40.20">
    <property type="match status" value="1"/>
</dbReference>
<dbReference type="eggNOG" id="KOG1584">
    <property type="taxonomic scope" value="Eukaryota"/>
</dbReference>
<dbReference type="InterPro" id="IPR000722">
    <property type="entry name" value="RNA_pol_asu"/>
</dbReference>
<dbReference type="Gene3D" id="3.40.50.300">
    <property type="entry name" value="P-loop containing nucleotide triphosphate hydrolases"/>
    <property type="match status" value="1"/>
</dbReference>
<dbReference type="PANTHER" id="PTHR19376:SF36">
    <property type="entry name" value="DNA-DIRECTED RNA POLYMERASE IV SUBUNIT 1"/>
    <property type="match status" value="1"/>
</dbReference>
<keyword evidence="5 7" id="KW-0804">Transcription</keyword>
<evidence type="ECO:0000256" key="2">
    <source>
        <dbReference type="ARBA" id="ARBA00022679"/>
    </source>
</evidence>
<dbReference type="InterPro" id="IPR038120">
    <property type="entry name" value="Rpb1_funnel_sf"/>
</dbReference>